<feature type="domain" description="Flavodoxin-like fold" evidence="26">
    <location>
        <begin position="4"/>
        <end position="213"/>
    </location>
</feature>
<dbReference type="HOGENOM" id="CLU_058643_2_0_1"/>
<keyword evidence="12" id="KW-0560">Oxidoreductase</keyword>
<evidence type="ECO:0000256" key="6">
    <source>
        <dbReference type="ARBA" id="ARBA00022499"/>
    </source>
</evidence>
<dbReference type="Bgee" id="ENSACAG00000003660">
    <property type="expression patterns" value="Expressed in kidney and 11 other cell types or tissues"/>
</dbReference>
<protein>
    <recommendedName>
        <fullName evidence="14">NAD(P)H dehydrogenase [quinone] 1</fullName>
        <ecNumber evidence="4">1.6.5.2</ecNumber>
    </recommendedName>
    <alternativeName>
        <fullName evidence="18">Azoreductase</fullName>
    </alternativeName>
    <alternativeName>
        <fullName evidence="20">DT-diaphorase</fullName>
    </alternativeName>
    <alternativeName>
        <fullName evidence="16">Menadione reductase</fullName>
    </alternativeName>
    <alternativeName>
        <fullName evidence="17">NAD(P)H:quinone oxidoreductase 1</fullName>
    </alternativeName>
    <alternativeName>
        <fullName evidence="15">Phylloquinone reductase</fullName>
    </alternativeName>
    <alternativeName>
        <fullName evidence="19">Quinone reductase 1</fullName>
    </alternativeName>
</protein>
<evidence type="ECO:0000313" key="28">
    <source>
        <dbReference type="Proteomes" id="UP000001646"/>
    </source>
</evidence>
<reference evidence="27" key="2">
    <citation type="submission" date="2025-08" db="UniProtKB">
        <authorList>
            <consortium name="Ensembl"/>
        </authorList>
    </citation>
    <scope>IDENTIFICATION</scope>
</reference>
<dbReference type="GO" id="GO:0005634">
    <property type="term" value="C:nucleus"/>
    <property type="evidence" value="ECO:0007669"/>
    <property type="project" value="Ensembl"/>
</dbReference>
<evidence type="ECO:0000256" key="12">
    <source>
        <dbReference type="ARBA" id="ARBA00023002"/>
    </source>
</evidence>
<dbReference type="InParanoid" id="H9G7W3"/>
<dbReference type="GeneTree" id="ENSGT00940000159150"/>
<dbReference type="InterPro" id="IPR029039">
    <property type="entry name" value="Flavoprotein-like_sf"/>
</dbReference>
<evidence type="ECO:0000256" key="24">
    <source>
        <dbReference type="ARBA" id="ARBA00049236"/>
    </source>
</evidence>
<keyword evidence="11" id="KW-0521">NADP</keyword>
<evidence type="ECO:0000256" key="4">
    <source>
        <dbReference type="ARBA" id="ARBA00012648"/>
    </source>
</evidence>
<keyword evidence="7" id="KW-0597">Phosphoprotein</keyword>
<evidence type="ECO:0000256" key="14">
    <source>
        <dbReference type="ARBA" id="ARBA00040776"/>
    </source>
</evidence>
<evidence type="ECO:0000256" key="9">
    <source>
        <dbReference type="ARBA" id="ARBA00022827"/>
    </source>
</evidence>
<dbReference type="GeneID" id="100561335"/>
<evidence type="ECO:0000256" key="22">
    <source>
        <dbReference type="ARBA" id="ARBA00048181"/>
    </source>
</evidence>
<dbReference type="PANTHER" id="PTHR10204">
    <property type="entry name" value="NAD P H OXIDOREDUCTASE-RELATED"/>
    <property type="match status" value="1"/>
</dbReference>
<keyword evidence="10" id="KW-0832">Ubl conjugation</keyword>
<dbReference type="RefSeq" id="XP_008120281.1">
    <property type="nucleotide sequence ID" value="XM_008122074.3"/>
</dbReference>
<dbReference type="EC" id="1.6.5.2" evidence="4"/>
<comment type="catalytic activity">
    <reaction evidence="25">
        <text>a quinone + NADPH + H(+) = a quinol + NADP(+)</text>
        <dbReference type="Rhea" id="RHEA:46164"/>
        <dbReference type="ChEBI" id="CHEBI:15378"/>
        <dbReference type="ChEBI" id="CHEBI:24646"/>
        <dbReference type="ChEBI" id="CHEBI:57783"/>
        <dbReference type="ChEBI" id="CHEBI:58349"/>
        <dbReference type="ChEBI" id="CHEBI:132124"/>
        <dbReference type="EC" id="1.6.5.2"/>
    </reaction>
    <physiologicalReaction direction="left-to-right" evidence="25">
        <dbReference type="Rhea" id="RHEA:46165"/>
    </physiologicalReaction>
</comment>
<dbReference type="GO" id="GO:0003955">
    <property type="term" value="F:NAD(P)H dehydrogenase (quinone) activity"/>
    <property type="evidence" value="ECO:0000318"/>
    <property type="project" value="GO_Central"/>
</dbReference>
<evidence type="ECO:0000256" key="25">
    <source>
        <dbReference type="ARBA" id="ARBA00049392"/>
    </source>
</evidence>
<accession>H9G7W3</accession>
<reference evidence="27" key="1">
    <citation type="submission" date="2009-12" db="EMBL/GenBank/DDBJ databases">
        <title>The Genome Sequence of Anolis carolinensis (Green Anole Lizard).</title>
        <authorList>
            <consortium name="The Genome Sequencing Platform"/>
            <person name="Di Palma F."/>
            <person name="Alfoldi J."/>
            <person name="Heiman D."/>
            <person name="Young S."/>
            <person name="Grabherr M."/>
            <person name="Johnson J."/>
            <person name="Lander E.S."/>
            <person name="Lindblad-Toh K."/>
        </authorList>
    </citation>
    <scope>NUCLEOTIDE SEQUENCE [LARGE SCALE GENOMIC DNA]</scope>
    <source>
        <strain evidence="27">JBL SC #1</strain>
    </source>
</reference>
<dbReference type="GO" id="GO:0110076">
    <property type="term" value="P:negative regulation of ferroptosis"/>
    <property type="evidence" value="ECO:0007669"/>
    <property type="project" value="Ensembl"/>
</dbReference>
<dbReference type="GO" id="GO:0030163">
    <property type="term" value="P:protein catabolic process"/>
    <property type="evidence" value="ECO:0007669"/>
    <property type="project" value="Ensembl"/>
</dbReference>
<dbReference type="InterPro" id="IPR051545">
    <property type="entry name" value="NAD(P)H_dehydrogenase_qn"/>
</dbReference>
<dbReference type="OrthoDB" id="26889at2759"/>
<dbReference type="eggNOG" id="ENOG502QQMI">
    <property type="taxonomic scope" value="Eukaryota"/>
</dbReference>
<comment type="catalytic activity">
    <reaction evidence="24">
        <text>ubiquinone-10 + NADH + H(+) = ubiquinol-10 + NAD(+)</text>
        <dbReference type="Rhea" id="RHEA:61984"/>
        <dbReference type="ChEBI" id="CHEBI:15378"/>
        <dbReference type="ChEBI" id="CHEBI:46245"/>
        <dbReference type="ChEBI" id="CHEBI:57540"/>
        <dbReference type="ChEBI" id="CHEBI:57945"/>
        <dbReference type="ChEBI" id="CHEBI:64183"/>
    </reaction>
    <physiologicalReaction direction="left-to-right" evidence="24">
        <dbReference type="Rhea" id="RHEA:61985"/>
    </physiologicalReaction>
</comment>
<dbReference type="Proteomes" id="UP000001646">
    <property type="component" value="Unplaced"/>
</dbReference>
<dbReference type="CTD" id="1728"/>
<evidence type="ECO:0000256" key="7">
    <source>
        <dbReference type="ARBA" id="ARBA00022553"/>
    </source>
</evidence>
<dbReference type="STRING" id="28377.ENSACAP00000003582"/>
<dbReference type="GO" id="GO:0006743">
    <property type="term" value="P:ubiquinone metabolic process"/>
    <property type="evidence" value="ECO:0007669"/>
    <property type="project" value="Ensembl"/>
</dbReference>
<dbReference type="GO" id="GO:0045087">
    <property type="term" value="P:innate immune response"/>
    <property type="evidence" value="ECO:0007669"/>
    <property type="project" value="Ensembl"/>
</dbReference>
<dbReference type="Ensembl" id="ENSACAT00000003670.4">
    <property type="protein sequence ID" value="ENSACAP00000003582.3"/>
    <property type="gene ID" value="ENSACAG00000003660.4"/>
</dbReference>
<comment type="cofactor">
    <cofactor evidence="1">
        <name>FAD</name>
        <dbReference type="ChEBI" id="CHEBI:57692"/>
    </cofactor>
</comment>
<evidence type="ECO:0000256" key="2">
    <source>
        <dbReference type="ARBA" id="ARBA00004514"/>
    </source>
</evidence>
<proteinExistence type="inferred from homology"/>
<keyword evidence="8" id="KW-0285">Flavoprotein</keyword>
<dbReference type="Gene3D" id="3.40.50.360">
    <property type="match status" value="1"/>
</dbReference>
<evidence type="ECO:0000256" key="3">
    <source>
        <dbReference type="ARBA" id="ARBA00006252"/>
    </source>
</evidence>
<evidence type="ECO:0000256" key="19">
    <source>
        <dbReference type="ARBA" id="ARBA00042364"/>
    </source>
</evidence>
<dbReference type="GO" id="GO:0042802">
    <property type="term" value="F:identical protein binding"/>
    <property type="evidence" value="ECO:0007669"/>
    <property type="project" value="Ensembl"/>
</dbReference>
<evidence type="ECO:0000256" key="13">
    <source>
        <dbReference type="ARBA" id="ARBA00023027"/>
    </source>
</evidence>
<keyword evidence="6" id="KW-1017">Isopeptide bond</keyword>
<evidence type="ECO:0000256" key="15">
    <source>
        <dbReference type="ARBA" id="ARBA00041787"/>
    </source>
</evidence>
<evidence type="ECO:0000256" key="1">
    <source>
        <dbReference type="ARBA" id="ARBA00001974"/>
    </source>
</evidence>
<dbReference type="PANTHER" id="PTHR10204:SF1">
    <property type="entry name" value="NAD(P)H DEHYDROGENASE [QUINONE] 1"/>
    <property type="match status" value="1"/>
</dbReference>
<dbReference type="Pfam" id="PF02525">
    <property type="entry name" value="Flavodoxin_2"/>
    <property type="match status" value="1"/>
</dbReference>
<organism evidence="27 28">
    <name type="scientific">Anolis carolinensis</name>
    <name type="common">Green anole</name>
    <name type="synonym">American chameleon</name>
    <dbReference type="NCBI Taxonomy" id="28377"/>
    <lineage>
        <taxon>Eukaryota</taxon>
        <taxon>Metazoa</taxon>
        <taxon>Chordata</taxon>
        <taxon>Craniata</taxon>
        <taxon>Vertebrata</taxon>
        <taxon>Euteleostomi</taxon>
        <taxon>Lepidosauria</taxon>
        <taxon>Squamata</taxon>
        <taxon>Bifurcata</taxon>
        <taxon>Unidentata</taxon>
        <taxon>Episquamata</taxon>
        <taxon>Toxicofera</taxon>
        <taxon>Iguania</taxon>
        <taxon>Dactyloidae</taxon>
        <taxon>Anolis</taxon>
    </lineage>
</organism>
<dbReference type="GO" id="GO:0061771">
    <property type="term" value="P:response to caloric restriction"/>
    <property type="evidence" value="ECO:0007669"/>
    <property type="project" value="Ensembl"/>
</dbReference>
<dbReference type="FunFam" id="3.40.50.360:FF:000029">
    <property type="entry name" value="NAD(P)H dehydrogenase [quinone] 1"/>
    <property type="match status" value="1"/>
</dbReference>
<comment type="catalytic activity">
    <reaction evidence="22">
        <text>a quinone + NADH + H(+) = a quinol + NAD(+)</text>
        <dbReference type="Rhea" id="RHEA:46160"/>
        <dbReference type="ChEBI" id="CHEBI:15378"/>
        <dbReference type="ChEBI" id="CHEBI:24646"/>
        <dbReference type="ChEBI" id="CHEBI:57540"/>
        <dbReference type="ChEBI" id="CHEBI:57945"/>
        <dbReference type="ChEBI" id="CHEBI:132124"/>
        <dbReference type="EC" id="1.6.5.2"/>
    </reaction>
    <physiologicalReaction direction="left-to-right" evidence="22">
        <dbReference type="Rhea" id="RHEA:46161"/>
    </physiologicalReaction>
</comment>
<evidence type="ECO:0000256" key="18">
    <source>
        <dbReference type="ARBA" id="ARBA00042298"/>
    </source>
</evidence>
<dbReference type="GO" id="GO:0019430">
    <property type="term" value="P:removal of superoxide radicals"/>
    <property type="evidence" value="ECO:0007669"/>
    <property type="project" value="Ensembl"/>
</dbReference>
<dbReference type="GO" id="GO:0042373">
    <property type="term" value="P:vitamin K metabolic process"/>
    <property type="evidence" value="ECO:0007669"/>
    <property type="project" value="Ensembl"/>
</dbReference>
<dbReference type="GO" id="GO:0050136">
    <property type="term" value="F:NADH dehydrogenase (quinone) (non-electrogenic) activity"/>
    <property type="evidence" value="ECO:0007669"/>
    <property type="project" value="Ensembl"/>
</dbReference>
<evidence type="ECO:0000256" key="16">
    <source>
        <dbReference type="ARBA" id="ARBA00042248"/>
    </source>
</evidence>
<comment type="subcellular location">
    <subcellularLocation>
        <location evidence="2">Cytoplasm</location>
        <location evidence="2">Cytosol</location>
    </subcellularLocation>
</comment>
<dbReference type="GO" id="GO:0000209">
    <property type="term" value="P:protein polyubiquitination"/>
    <property type="evidence" value="ECO:0007669"/>
    <property type="project" value="Ensembl"/>
</dbReference>
<evidence type="ECO:0000256" key="21">
    <source>
        <dbReference type="ARBA" id="ARBA00046551"/>
    </source>
</evidence>
<comment type="catalytic activity">
    <reaction evidence="23">
        <text>menadione + NADH + H(+) = menadiol + NAD(+)</text>
        <dbReference type="Rhea" id="RHEA:69695"/>
        <dbReference type="ChEBI" id="CHEBI:6746"/>
        <dbReference type="ChEBI" id="CHEBI:15378"/>
        <dbReference type="ChEBI" id="CHEBI:28869"/>
        <dbReference type="ChEBI" id="CHEBI:57540"/>
        <dbReference type="ChEBI" id="CHEBI:57945"/>
    </reaction>
    <physiologicalReaction direction="left-to-right" evidence="23">
        <dbReference type="Rhea" id="RHEA:69696"/>
    </physiologicalReaction>
</comment>
<keyword evidence="28" id="KW-1185">Reference proteome</keyword>
<keyword evidence="9" id="KW-0274">FAD</keyword>
<evidence type="ECO:0000256" key="10">
    <source>
        <dbReference type="ARBA" id="ARBA00022843"/>
    </source>
</evidence>
<sequence>MAGKKALIVLAHAEKTSFNFAMKETAVEALRKCGWSVTVSDLYAMKFNPIISRGDITDASKNLEESFNYGMETGKAWKEGRLSQDIQAEQEKLGAADLVIFQFPMQWFGVPAILKGWFDRVLTSGFSYSYHALYDQGPFKNKKAVLSLTTGGMASMYTPEGINGDMNVLLWPIQRGALQFCGFQILEPQIAYSIGHTPAEARTQILEGWKKRLGSIWDEKPLSFVPTADFEPMSQGFQLRKEVLEQQKGKKYGLSVGQHLGKAFPPNSQVKAE</sequence>
<evidence type="ECO:0000256" key="17">
    <source>
        <dbReference type="ARBA" id="ARBA00042288"/>
    </source>
</evidence>
<dbReference type="GO" id="GO:0042177">
    <property type="term" value="P:negative regulation of protein catabolic process"/>
    <property type="evidence" value="ECO:0007669"/>
    <property type="project" value="Ensembl"/>
</dbReference>
<evidence type="ECO:0000313" key="27">
    <source>
        <dbReference type="Ensembl" id="ENSACAP00000003582.3"/>
    </source>
</evidence>
<evidence type="ECO:0000256" key="23">
    <source>
        <dbReference type="ARBA" id="ARBA00048412"/>
    </source>
</evidence>
<evidence type="ECO:0000256" key="11">
    <source>
        <dbReference type="ARBA" id="ARBA00022857"/>
    </source>
</evidence>
<evidence type="ECO:0000259" key="26">
    <source>
        <dbReference type="Pfam" id="PF02525"/>
    </source>
</evidence>
<evidence type="ECO:0000256" key="20">
    <source>
        <dbReference type="ARBA" id="ARBA00042416"/>
    </source>
</evidence>
<keyword evidence="5" id="KW-0963">Cytoplasm</keyword>
<dbReference type="KEGG" id="acs:100561335"/>
<dbReference type="GO" id="GO:0045454">
    <property type="term" value="P:cell redox homeostasis"/>
    <property type="evidence" value="ECO:0007669"/>
    <property type="project" value="Ensembl"/>
</dbReference>
<dbReference type="SUPFAM" id="SSF52218">
    <property type="entry name" value="Flavoproteins"/>
    <property type="match status" value="1"/>
</dbReference>
<dbReference type="GO" id="GO:0032496">
    <property type="term" value="P:response to lipopolysaccharide"/>
    <property type="evidence" value="ECO:0007669"/>
    <property type="project" value="Ensembl"/>
</dbReference>
<reference evidence="27" key="3">
    <citation type="submission" date="2025-09" db="UniProtKB">
        <authorList>
            <consortium name="Ensembl"/>
        </authorList>
    </citation>
    <scope>IDENTIFICATION</scope>
</reference>
<name>H9G7W3_ANOCA</name>
<evidence type="ECO:0000256" key="8">
    <source>
        <dbReference type="ARBA" id="ARBA00022630"/>
    </source>
</evidence>
<evidence type="ECO:0000256" key="5">
    <source>
        <dbReference type="ARBA" id="ARBA00022490"/>
    </source>
</evidence>
<dbReference type="GO" id="GO:0042360">
    <property type="term" value="P:vitamin E metabolic process"/>
    <property type="evidence" value="ECO:0007669"/>
    <property type="project" value="Ensembl"/>
</dbReference>
<comment type="subunit">
    <text evidence="21">Homodimer. Interacts with PDLIM4 isoform 2; this interaction stabilizes PDLIM4 isoform 2 in response to oxidative stress and protects it from ubiquitin-independent degradation by the core 20S proteasome. Interacts with TP73 (via SAM domain); this interaction is NADH-dependent, stabilizes TP73 in response to oxidative stress and protects it from ubiquitin-independent degradation by the 20S proteasome. Interacts with TP53; this interaction is NADH-dependent, stabilizes TP53 in response to oxidative stress and protects it from ubiquitin-independent degradation by the 20S proteasome.</text>
</comment>
<keyword evidence="13" id="KW-0520">NAD</keyword>
<dbReference type="InterPro" id="IPR003680">
    <property type="entry name" value="Flavodoxin_fold"/>
</dbReference>
<dbReference type="AlphaFoldDB" id="H9G7W3"/>
<dbReference type="GO" id="GO:0005829">
    <property type="term" value="C:cytosol"/>
    <property type="evidence" value="ECO:0000318"/>
    <property type="project" value="GO_Central"/>
</dbReference>
<gene>
    <name evidence="27" type="primary">NQO1</name>
</gene>
<comment type="similarity">
    <text evidence="3">Belongs to the NAD(P)H dehydrogenase (quinone) family.</text>
</comment>